<comment type="function">
    <text evidence="10">Interacts with outer membrane receptor proteins that carry out high-affinity binding and energy dependent uptake into the periplasmic space of specific substrates. It could act to transduce energy from the cytoplasmic membrane to specific energy-requiring processes in the outer membrane, resulting in the release into the periplasm of ligands bound by these outer membrane proteins.</text>
</comment>
<dbReference type="GO" id="GO:0031992">
    <property type="term" value="F:energy transducer activity"/>
    <property type="evidence" value="ECO:0007669"/>
    <property type="project" value="InterPro"/>
</dbReference>
<evidence type="ECO:0000256" key="5">
    <source>
        <dbReference type="ARBA" id="ARBA00022519"/>
    </source>
</evidence>
<feature type="region of interest" description="Disordered" evidence="11">
    <location>
        <begin position="66"/>
        <end position="140"/>
    </location>
</feature>
<proteinExistence type="inferred from homology"/>
<dbReference type="PROSITE" id="PS52015">
    <property type="entry name" value="TONB_CTD"/>
    <property type="match status" value="1"/>
</dbReference>
<protein>
    <recommendedName>
        <fullName evidence="10">Protein TonB</fullName>
    </recommendedName>
</protein>
<evidence type="ECO:0000256" key="11">
    <source>
        <dbReference type="SAM" id="MobiDB-lite"/>
    </source>
</evidence>
<dbReference type="PANTHER" id="PTHR33446">
    <property type="entry name" value="PROTEIN TONB-RELATED"/>
    <property type="match status" value="1"/>
</dbReference>
<dbReference type="NCBIfam" id="TIGR01352">
    <property type="entry name" value="tonB_Cterm"/>
    <property type="match status" value="1"/>
</dbReference>
<keyword evidence="4 10" id="KW-1003">Cell membrane</keyword>
<dbReference type="GO" id="GO:0098797">
    <property type="term" value="C:plasma membrane protein complex"/>
    <property type="evidence" value="ECO:0007669"/>
    <property type="project" value="TreeGrafter"/>
</dbReference>
<sequence>MAPNNATPAPASVAPRRASARARLAACARLLVVIGLHALALALILRAVDVPPLAPVTTIEVALITPPAPKPVSPPEPIEPPKPPPPAPKPPPPKPVVRPTPPKPVAKPAPRPAPAPSPTAISEPKEEAPPPAEAPAAPVAEAAPPVAPVKAAPGPTVAAPAPIIAARFDAAYLDNPSPRYPRLSRRIGEQGKVLLRVLVTAEGTAGEVRLQQSSGHSRLDEAARNAVSQWRFEPARQGDRPVANWVIVPIEFKLENT</sequence>
<dbReference type="PANTHER" id="PTHR33446:SF2">
    <property type="entry name" value="PROTEIN TONB"/>
    <property type="match status" value="1"/>
</dbReference>
<keyword evidence="7 10" id="KW-0653">Protein transport</keyword>
<evidence type="ECO:0000256" key="4">
    <source>
        <dbReference type="ARBA" id="ARBA00022475"/>
    </source>
</evidence>
<keyword evidence="6 10" id="KW-0812">Transmembrane</keyword>
<reference evidence="14" key="1">
    <citation type="journal article" date="2022" name="ISME J.">
        <title>Genetic and phylogenetic analysis of dissimilatory iodate-reducing bacteria identifies potential niches across the world's oceans.</title>
        <authorList>
            <person name="Reyes-Umana V."/>
            <person name="Henning Z."/>
            <person name="Lee K."/>
            <person name="Barnum T.P."/>
            <person name="Coates J.D."/>
        </authorList>
    </citation>
    <scope>NUCLEOTIDE SEQUENCE [LARGE SCALE GENOMIC DNA]</scope>
    <source>
        <strain evidence="14">IR12</strain>
    </source>
</reference>
<keyword evidence="9 10" id="KW-0472">Membrane</keyword>
<feature type="compositionally biased region" description="Pro residues" evidence="11">
    <location>
        <begin position="66"/>
        <end position="117"/>
    </location>
</feature>
<dbReference type="Proteomes" id="UP000694660">
    <property type="component" value="Unassembled WGS sequence"/>
</dbReference>
<dbReference type="GO" id="GO:0030288">
    <property type="term" value="C:outer membrane-bounded periplasmic space"/>
    <property type="evidence" value="ECO:0007669"/>
    <property type="project" value="InterPro"/>
</dbReference>
<dbReference type="AlphaFoldDB" id="A0A944DJ65"/>
<dbReference type="InterPro" id="IPR006260">
    <property type="entry name" value="TonB/TolA_C"/>
</dbReference>
<dbReference type="GO" id="GO:0015891">
    <property type="term" value="P:siderophore transport"/>
    <property type="evidence" value="ECO:0007669"/>
    <property type="project" value="InterPro"/>
</dbReference>
<keyword evidence="14" id="KW-1185">Reference proteome</keyword>
<evidence type="ECO:0000256" key="3">
    <source>
        <dbReference type="ARBA" id="ARBA00022448"/>
    </source>
</evidence>
<dbReference type="InterPro" id="IPR003538">
    <property type="entry name" value="TonB"/>
</dbReference>
<evidence type="ECO:0000256" key="6">
    <source>
        <dbReference type="ARBA" id="ARBA00022692"/>
    </source>
</evidence>
<dbReference type="RefSeq" id="WP_214359571.1">
    <property type="nucleotide sequence ID" value="NZ_JAEKFT010000001.1"/>
</dbReference>
<name>A0A944DJ65_DENI1</name>
<gene>
    <name evidence="13" type="ORF">I8J34_01450</name>
</gene>
<comment type="caution">
    <text evidence="13">The sequence shown here is derived from an EMBL/GenBank/DDBJ whole genome shotgun (WGS) entry which is preliminary data.</text>
</comment>
<evidence type="ECO:0000256" key="9">
    <source>
        <dbReference type="ARBA" id="ARBA00023136"/>
    </source>
</evidence>
<keyword evidence="5 10" id="KW-0997">Cell inner membrane</keyword>
<keyword evidence="3 10" id="KW-0813">Transport</keyword>
<feature type="domain" description="TonB C-terminal" evidence="12">
    <location>
        <begin position="165"/>
        <end position="257"/>
    </location>
</feature>
<dbReference type="GO" id="GO:0055085">
    <property type="term" value="P:transmembrane transport"/>
    <property type="evidence" value="ECO:0007669"/>
    <property type="project" value="InterPro"/>
</dbReference>
<dbReference type="EMBL" id="JAEKFT010000001">
    <property type="protein sequence ID" value="MBT0959824.1"/>
    <property type="molecule type" value="Genomic_DNA"/>
</dbReference>
<feature type="transmembrane region" description="Helical" evidence="10">
    <location>
        <begin position="26"/>
        <end position="45"/>
    </location>
</feature>
<dbReference type="InterPro" id="IPR051045">
    <property type="entry name" value="TonB-dependent_transducer"/>
</dbReference>
<evidence type="ECO:0000313" key="14">
    <source>
        <dbReference type="Proteomes" id="UP000694660"/>
    </source>
</evidence>
<keyword evidence="8 10" id="KW-1133">Transmembrane helix</keyword>
<organism evidence="13 14">
    <name type="scientific">Denitromonas iodatirespirans</name>
    <dbReference type="NCBI Taxonomy" id="2795389"/>
    <lineage>
        <taxon>Bacteria</taxon>
        <taxon>Pseudomonadati</taxon>
        <taxon>Pseudomonadota</taxon>
        <taxon>Betaproteobacteria</taxon>
        <taxon>Rhodocyclales</taxon>
        <taxon>Zoogloeaceae</taxon>
        <taxon>Denitromonas</taxon>
    </lineage>
</organism>
<dbReference type="PRINTS" id="PR01374">
    <property type="entry name" value="TONBPROTEIN"/>
</dbReference>
<comment type="subcellular location">
    <subcellularLocation>
        <location evidence="1 10">Cell inner membrane</location>
        <topology evidence="1 10">Single-pass membrane protein</topology>
        <orientation evidence="1 10">Periplasmic side</orientation>
    </subcellularLocation>
</comment>
<evidence type="ECO:0000313" key="13">
    <source>
        <dbReference type="EMBL" id="MBT0959824.1"/>
    </source>
</evidence>
<dbReference type="Gene3D" id="3.30.1150.10">
    <property type="match status" value="1"/>
</dbReference>
<evidence type="ECO:0000256" key="10">
    <source>
        <dbReference type="RuleBase" id="RU362123"/>
    </source>
</evidence>
<accession>A0A944DJ65</accession>
<dbReference type="Pfam" id="PF03544">
    <property type="entry name" value="TonB_C"/>
    <property type="match status" value="1"/>
</dbReference>
<evidence type="ECO:0000256" key="1">
    <source>
        <dbReference type="ARBA" id="ARBA00004383"/>
    </source>
</evidence>
<evidence type="ECO:0000259" key="12">
    <source>
        <dbReference type="PROSITE" id="PS52015"/>
    </source>
</evidence>
<dbReference type="SUPFAM" id="SSF74653">
    <property type="entry name" value="TolA/TonB C-terminal domain"/>
    <property type="match status" value="1"/>
</dbReference>
<keyword evidence="10" id="KW-0735">Signal-anchor</keyword>
<evidence type="ECO:0000256" key="2">
    <source>
        <dbReference type="ARBA" id="ARBA00006555"/>
    </source>
</evidence>
<evidence type="ECO:0000256" key="7">
    <source>
        <dbReference type="ARBA" id="ARBA00022927"/>
    </source>
</evidence>
<dbReference type="InterPro" id="IPR037682">
    <property type="entry name" value="TonB_C"/>
</dbReference>
<dbReference type="GO" id="GO:0015031">
    <property type="term" value="P:protein transport"/>
    <property type="evidence" value="ECO:0007669"/>
    <property type="project" value="UniProtKB-UniRule"/>
</dbReference>
<evidence type="ECO:0000256" key="8">
    <source>
        <dbReference type="ARBA" id="ARBA00022989"/>
    </source>
</evidence>
<comment type="similarity">
    <text evidence="2 10">Belongs to the TonB family.</text>
</comment>